<dbReference type="Gene3D" id="2.60.120.430">
    <property type="entry name" value="Galactose-binding lectin"/>
    <property type="match status" value="1"/>
</dbReference>
<dbReference type="PANTHER" id="PTHR47989">
    <property type="entry name" value="OS01G0750732 PROTEIN"/>
    <property type="match status" value="1"/>
</dbReference>
<evidence type="ECO:0000313" key="18">
    <source>
        <dbReference type="Proteomes" id="UP000596660"/>
    </source>
</evidence>
<dbReference type="Proteomes" id="UP000596660">
    <property type="component" value="Unplaced"/>
</dbReference>
<evidence type="ECO:0000256" key="8">
    <source>
        <dbReference type="ARBA" id="ARBA00022840"/>
    </source>
</evidence>
<keyword evidence="2" id="KW-0723">Serine/threonine-protein kinase</keyword>
<sequence length="747" mass="82799">MYFAKFKFGVWVLFAMCLIKCSLEFDPADNYLINCGSSTDASVGDRVFLGDSNVNSSVVLSTSQKIWANTSSNSIPASDSSDLYKTAQIFTGNSNYTFSVSKHGRHWIRLHFFPFASQNFNMSVARFSVSAQNFTLLRNFQPDEVTPVVKEYSLNITSDKLILLITPSSGSFAFLNALELVSVPDELIPHSVRTVDSPGSSENLLQQALQTVFRVNMGNTAVSPRNDTLSRHWVPDGTFLRTHNLVQFLSKAQAINYTGSGKTLGQMMFNVYINSWFADKHLELDKLGSPYYLDVAVRDSHSNSLTVSVGTISDGSSYPNAMLNGLEIMKISNSKGFLDVDASLKSSAKVKTGLIVGLAVGVVCIIMILGLACFLVRRRKRTYSNANGNKIEGASEYGYRFSFAAIKKATDNFNESLVIGVGGFGKVFKGVLDDNREVAIKRGNPDSQQGINEFRTEIEMLSHFRHRHLVALIGYCDEQNEMILLYEYMENGTLKSHLYGSDNPILSWKQRLEICIGSARGLYYLHTGSAKPIIHRDVKSANILLDENLMAKVADFGLSKAGPDLDHTHVSTAVKGSFGYLDPEYLIRQQLTEKSDVYSFGVVLYEVLCGRPVIDPSLPREMVNLVEWATKSQKKGELEKIIDPNLAGQIKPESLRKFLETAEKCLAECGLDRPTMGEVLWNLENALQLQEDKASSQGSDDVSLQVDDEQPLQSLPSTRQYSMGSAADIVDISMNTVFSQMRNGTMR</sequence>
<accession>A0A803N9P1</accession>
<evidence type="ECO:0000256" key="7">
    <source>
        <dbReference type="ARBA" id="ARBA00022777"/>
    </source>
</evidence>
<dbReference type="PROSITE" id="PS00107">
    <property type="entry name" value="PROTEIN_KINASE_ATP"/>
    <property type="match status" value="1"/>
</dbReference>
<keyword evidence="3" id="KW-0808">Transferase</keyword>
<reference evidence="17" key="1">
    <citation type="journal article" date="2017" name="Nature">
        <title>The genome of Chenopodium quinoa.</title>
        <authorList>
            <person name="Jarvis D.E."/>
            <person name="Ho Y.S."/>
            <person name="Lightfoot D.J."/>
            <person name="Schmoeckel S.M."/>
            <person name="Li B."/>
            <person name="Borm T.J.A."/>
            <person name="Ohyanagi H."/>
            <person name="Mineta K."/>
            <person name="Michell C.T."/>
            <person name="Saber N."/>
            <person name="Kharbatia N.M."/>
            <person name="Rupper R.R."/>
            <person name="Sharp A.R."/>
            <person name="Dally N."/>
            <person name="Boughton B.A."/>
            <person name="Woo Y.H."/>
            <person name="Gao G."/>
            <person name="Schijlen E.G.W.M."/>
            <person name="Guo X."/>
            <person name="Momin A.A."/>
            <person name="Negrao S."/>
            <person name="Al-Babili S."/>
            <person name="Gehring C."/>
            <person name="Roessner U."/>
            <person name="Jung C."/>
            <person name="Murphy K."/>
            <person name="Arold S.T."/>
            <person name="Gojobori T."/>
            <person name="van der Linden C.G."/>
            <person name="van Loo E.N."/>
            <person name="Jellen E.N."/>
            <person name="Maughan P.J."/>
            <person name="Tester M."/>
        </authorList>
    </citation>
    <scope>NUCLEOTIDE SEQUENCE [LARGE SCALE GENOMIC DNA]</scope>
    <source>
        <strain evidence="17">cv. PI 614886</strain>
    </source>
</reference>
<keyword evidence="18" id="KW-1185">Reference proteome</keyword>
<feature type="signal peptide" evidence="15">
    <location>
        <begin position="1"/>
        <end position="24"/>
    </location>
</feature>
<organism evidence="17 18">
    <name type="scientific">Chenopodium quinoa</name>
    <name type="common">Quinoa</name>
    <dbReference type="NCBI Taxonomy" id="63459"/>
    <lineage>
        <taxon>Eukaryota</taxon>
        <taxon>Viridiplantae</taxon>
        <taxon>Streptophyta</taxon>
        <taxon>Embryophyta</taxon>
        <taxon>Tracheophyta</taxon>
        <taxon>Spermatophyta</taxon>
        <taxon>Magnoliopsida</taxon>
        <taxon>eudicotyledons</taxon>
        <taxon>Gunneridae</taxon>
        <taxon>Pentapetalae</taxon>
        <taxon>Caryophyllales</taxon>
        <taxon>Chenopodiaceae</taxon>
        <taxon>Chenopodioideae</taxon>
        <taxon>Atripliceae</taxon>
        <taxon>Chenopodium</taxon>
    </lineage>
</organism>
<dbReference type="InterPro" id="IPR000719">
    <property type="entry name" value="Prot_kinase_dom"/>
</dbReference>
<dbReference type="PROSITE" id="PS50011">
    <property type="entry name" value="PROTEIN_KINASE_DOM"/>
    <property type="match status" value="1"/>
</dbReference>
<keyword evidence="4 14" id="KW-0812">Transmembrane</keyword>
<keyword evidence="7" id="KW-0418">Kinase</keyword>
<keyword evidence="11" id="KW-0325">Glycoprotein</keyword>
<evidence type="ECO:0000256" key="6">
    <source>
        <dbReference type="ARBA" id="ARBA00022741"/>
    </source>
</evidence>
<evidence type="ECO:0000256" key="9">
    <source>
        <dbReference type="ARBA" id="ARBA00022989"/>
    </source>
</evidence>
<keyword evidence="9 14" id="KW-1133">Transmembrane helix</keyword>
<dbReference type="GO" id="GO:0016020">
    <property type="term" value="C:membrane"/>
    <property type="evidence" value="ECO:0007669"/>
    <property type="project" value="UniProtKB-SubCell"/>
</dbReference>
<dbReference type="GO" id="GO:0005524">
    <property type="term" value="F:ATP binding"/>
    <property type="evidence" value="ECO:0007669"/>
    <property type="project" value="UniProtKB-UniRule"/>
</dbReference>
<dbReference type="FunFam" id="2.60.120.430:FF:000005">
    <property type="entry name" value="Putative receptor-like protein kinase"/>
    <property type="match status" value="1"/>
</dbReference>
<reference evidence="17" key="2">
    <citation type="submission" date="2021-03" db="UniProtKB">
        <authorList>
            <consortium name="EnsemblPlants"/>
        </authorList>
    </citation>
    <scope>IDENTIFICATION</scope>
</reference>
<evidence type="ECO:0000256" key="12">
    <source>
        <dbReference type="PROSITE-ProRule" id="PRU10141"/>
    </source>
</evidence>
<dbReference type="Gramene" id="AUR62042675-RA">
    <property type="protein sequence ID" value="AUR62042675-RA:cds"/>
    <property type="gene ID" value="AUR62042675"/>
</dbReference>
<dbReference type="PROSITE" id="PS00108">
    <property type="entry name" value="PROTEIN_KINASE_ST"/>
    <property type="match status" value="1"/>
</dbReference>
<feature type="domain" description="Protein kinase" evidence="16">
    <location>
        <begin position="413"/>
        <end position="687"/>
    </location>
</feature>
<dbReference type="InterPro" id="IPR024788">
    <property type="entry name" value="Malectin-like_Carb-bd_dom"/>
</dbReference>
<comment type="subcellular location">
    <subcellularLocation>
        <location evidence="1">Membrane</location>
        <topology evidence="1">Single-pass membrane protein</topology>
    </subcellularLocation>
</comment>
<proteinExistence type="predicted"/>
<dbReference type="EnsemblPlants" id="AUR62042675-RA">
    <property type="protein sequence ID" value="AUR62042675-RA:cds"/>
    <property type="gene ID" value="AUR62042675"/>
</dbReference>
<keyword evidence="8 12" id="KW-0067">ATP-binding</keyword>
<dbReference type="SUPFAM" id="SSF56112">
    <property type="entry name" value="Protein kinase-like (PK-like)"/>
    <property type="match status" value="1"/>
</dbReference>
<keyword evidence="5 15" id="KW-0732">Signal</keyword>
<dbReference type="InterPro" id="IPR001245">
    <property type="entry name" value="Ser-Thr/Tyr_kinase_cat_dom"/>
</dbReference>
<dbReference type="Pfam" id="PF07714">
    <property type="entry name" value="PK_Tyr_Ser-Thr"/>
    <property type="match status" value="1"/>
</dbReference>
<feature type="chain" id="PRO_5031476214" description="Protein kinase domain-containing protein" evidence="15">
    <location>
        <begin position="25"/>
        <end position="747"/>
    </location>
</feature>
<dbReference type="CDD" id="cd12087">
    <property type="entry name" value="TM_EGFR-like"/>
    <property type="match status" value="1"/>
</dbReference>
<dbReference type="Gene3D" id="3.30.200.20">
    <property type="entry name" value="Phosphorylase Kinase, domain 1"/>
    <property type="match status" value="1"/>
</dbReference>
<dbReference type="Gene3D" id="1.10.510.10">
    <property type="entry name" value="Transferase(Phosphotransferase) domain 1"/>
    <property type="match status" value="1"/>
</dbReference>
<evidence type="ECO:0000259" key="16">
    <source>
        <dbReference type="PROSITE" id="PS50011"/>
    </source>
</evidence>
<feature type="transmembrane region" description="Helical" evidence="14">
    <location>
        <begin position="354"/>
        <end position="376"/>
    </location>
</feature>
<evidence type="ECO:0000256" key="4">
    <source>
        <dbReference type="ARBA" id="ARBA00022692"/>
    </source>
</evidence>
<feature type="compositionally biased region" description="Polar residues" evidence="13">
    <location>
        <begin position="711"/>
        <end position="720"/>
    </location>
</feature>
<name>A0A803N9P1_CHEQI</name>
<dbReference type="FunFam" id="1.10.510.10:FF:000058">
    <property type="entry name" value="Receptor-like protein kinase FERONIA"/>
    <property type="match status" value="1"/>
</dbReference>
<dbReference type="Pfam" id="PF12819">
    <property type="entry name" value="Malectin_like"/>
    <property type="match status" value="1"/>
</dbReference>
<dbReference type="PANTHER" id="PTHR47989:SF62">
    <property type="entry name" value="OS05G0423500 PROTEIN"/>
    <property type="match status" value="1"/>
</dbReference>
<dbReference type="InterPro" id="IPR008271">
    <property type="entry name" value="Ser/Thr_kinase_AS"/>
</dbReference>
<dbReference type="CDD" id="cd14066">
    <property type="entry name" value="STKc_IRAK"/>
    <property type="match status" value="1"/>
</dbReference>
<evidence type="ECO:0000256" key="1">
    <source>
        <dbReference type="ARBA" id="ARBA00004167"/>
    </source>
</evidence>
<evidence type="ECO:0000256" key="2">
    <source>
        <dbReference type="ARBA" id="ARBA00022527"/>
    </source>
</evidence>
<dbReference type="AlphaFoldDB" id="A0A803N9P1"/>
<evidence type="ECO:0000256" key="10">
    <source>
        <dbReference type="ARBA" id="ARBA00023136"/>
    </source>
</evidence>
<dbReference type="OMA" id="NQGRQSG"/>
<dbReference type="SMART" id="SM00220">
    <property type="entry name" value="S_TKc"/>
    <property type="match status" value="1"/>
</dbReference>
<dbReference type="InterPro" id="IPR011009">
    <property type="entry name" value="Kinase-like_dom_sf"/>
</dbReference>
<dbReference type="GO" id="GO:0004674">
    <property type="term" value="F:protein serine/threonine kinase activity"/>
    <property type="evidence" value="ECO:0007669"/>
    <property type="project" value="UniProtKB-KW"/>
</dbReference>
<dbReference type="FunFam" id="3.30.200.20:FF:000039">
    <property type="entry name" value="receptor-like protein kinase FERONIA"/>
    <property type="match status" value="1"/>
</dbReference>
<protein>
    <recommendedName>
        <fullName evidence="16">Protein kinase domain-containing protein</fullName>
    </recommendedName>
</protein>
<evidence type="ECO:0000313" key="17">
    <source>
        <dbReference type="EnsemblPlants" id="AUR62042675-RA:cds"/>
    </source>
</evidence>
<evidence type="ECO:0000256" key="11">
    <source>
        <dbReference type="ARBA" id="ARBA00023180"/>
    </source>
</evidence>
<dbReference type="InterPro" id="IPR017441">
    <property type="entry name" value="Protein_kinase_ATP_BS"/>
</dbReference>
<evidence type="ECO:0000256" key="13">
    <source>
        <dbReference type="SAM" id="MobiDB-lite"/>
    </source>
</evidence>
<feature type="region of interest" description="Disordered" evidence="13">
    <location>
        <begin position="692"/>
        <end position="720"/>
    </location>
</feature>
<evidence type="ECO:0000256" key="3">
    <source>
        <dbReference type="ARBA" id="ARBA00022679"/>
    </source>
</evidence>
<keyword evidence="6 12" id="KW-0547">Nucleotide-binding</keyword>
<feature type="binding site" evidence="12">
    <location>
        <position position="441"/>
    </location>
    <ligand>
        <name>ATP</name>
        <dbReference type="ChEBI" id="CHEBI:30616"/>
    </ligand>
</feature>
<evidence type="ECO:0000256" key="5">
    <source>
        <dbReference type="ARBA" id="ARBA00022729"/>
    </source>
</evidence>
<keyword evidence="10 14" id="KW-0472">Membrane</keyword>
<evidence type="ECO:0000256" key="15">
    <source>
        <dbReference type="SAM" id="SignalP"/>
    </source>
</evidence>
<evidence type="ECO:0000256" key="14">
    <source>
        <dbReference type="SAM" id="Phobius"/>
    </source>
</evidence>